<evidence type="ECO:0000313" key="3">
    <source>
        <dbReference type="Proteomes" id="UP000245252"/>
    </source>
</evidence>
<feature type="transmembrane region" description="Helical" evidence="1">
    <location>
        <begin position="24"/>
        <end position="43"/>
    </location>
</feature>
<dbReference type="RefSeq" id="WP_109460622.1">
    <property type="nucleotide sequence ID" value="NZ_QFBC01000013.1"/>
</dbReference>
<accession>A0A2U2DKJ4</accession>
<keyword evidence="1" id="KW-0812">Transmembrane</keyword>
<dbReference type="EMBL" id="QFBC01000013">
    <property type="protein sequence ID" value="PWE53825.1"/>
    <property type="molecule type" value="Genomic_DNA"/>
</dbReference>
<gene>
    <name evidence="2" type="ORF">DEM27_23155</name>
</gene>
<evidence type="ECO:0000313" key="2">
    <source>
        <dbReference type="EMBL" id="PWE53825.1"/>
    </source>
</evidence>
<name>A0A2U2DKJ4_9HYPH</name>
<organism evidence="2 3">
    <name type="scientific">Metarhizobium album</name>
    <dbReference type="NCBI Taxonomy" id="2182425"/>
    <lineage>
        <taxon>Bacteria</taxon>
        <taxon>Pseudomonadati</taxon>
        <taxon>Pseudomonadota</taxon>
        <taxon>Alphaproteobacteria</taxon>
        <taxon>Hyphomicrobiales</taxon>
        <taxon>Rhizobiaceae</taxon>
        <taxon>Metarhizobium</taxon>
    </lineage>
</organism>
<sequence>MTLSFGHPVHEDGDYPRWLRRTDLAISLAMLAAICLLSLAVGAQPMSPGRVIAALVTDPPTDDYAVVSGL</sequence>
<keyword evidence="3" id="KW-1185">Reference proteome</keyword>
<keyword evidence="1" id="KW-0472">Membrane</keyword>
<comment type="caution">
    <text evidence="2">The sequence shown here is derived from an EMBL/GenBank/DDBJ whole genome shotgun (WGS) entry which is preliminary data.</text>
</comment>
<protein>
    <submittedName>
        <fullName evidence="2">Uncharacterized protein</fullName>
    </submittedName>
</protein>
<reference evidence="2 3" key="1">
    <citation type="submission" date="2018-05" db="EMBL/GenBank/DDBJ databases">
        <title>The draft genome of strain NS-104.</title>
        <authorList>
            <person name="Hang P."/>
            <person name="Jiang J."/>
        </authorList>
    </citation>
    <scope>NUCLEOTIDE SEQUENCE [LARGE SCALE GENOMIC DNA]</scope>
    <source>
        <strain evidence="2 3">NS-104</strain>
    </source>
</reference>
<keyword evidence="1" id="KW-1133">Transmembrane helix</keyword>
<dbReference type="AlphaFoldDB" id="A0A2U2DKJ4"/>
<proteinExistence type="predicted"/>
<evidence type="ECO:0000256" key="1">
    <source>
        <dbReference type="SAM" id="Phobius"/>
    </source>
</evidence>
<dbReference type="Proteomes" id="UP000245252">
    <property type="component" value="Unassembled WGS sequence"/>
</dbReference>